<dbReference type="OrthoDB" id="10595965at2759"/>
<dbReference type="AlphaFoldDB" id="A0A3M2SHK8"/>
<proteinExistence type="predicted"/>
<sequence>MKTSESSKHRLVSESISNLLESYQEVVKSLFGHDHYPGLSGEEMELFRAHFGTAALTCRLGSCPRATLGFETERLRSEHERSHIRYFPCTFPGCQYPPLQSAQALRNHRSMYHAPTTARTAIRKDGTERHRHSREQSTVATSTMAPGYSPHRQVAQRTKMSGRNPQPQPQQPNFQSLSRKAPEGDADIQQQSTASAPPFTENRQTSEFEEITAPTSQSYPQIDYSTYPSAPSGKELSRFTHSPHMKHADIQMPGSANGTQRDDRSLPTKTLQHPVETISEGQNDSPLRLPDGSPAEPAHFRSMDTLDFVELGEQGVIFEWYSRGATMENKYKLLAAAAFGRYEEVIRLIFEEKVNPDPDIGSAGYWTKEEFSTPILAAIALYGASVVNHTPQLPFNEEGFIGEKRVAYCGLFLWAAMRT</sequence>
<gene>
    <name evidence="2" type="ORF">CDV36_003296</name>
</gene>
<feature type="region of interest" description="Disordered" evidence="1">
    <location>
        <begin position="274"/>
        <end position="293"/>
    </location>
</feature>
<feature type="compositionally biased region" description="Polar residues" evidence="1">
    <location>
        <begin position="188"/>
        <end position="205"/>
    </location>
</feature>
<protein>
    <recommendedName>
        <fullName evidence="4">C2H2-type domain-containing protein</fullName>
    </recommendedName>
</protein>
<name>A0A3M2SHK8_9HYPO</name>
<evidence type="ECO:0000313" key="2">
    <source>
        <dbReference type="EMBL" id="RMJ17033.1"/>
    </source>
</evidence>
<organism evidence="2 3">
    <name type="scientific">Fusarium kuroshium</name>
    <dbReference type="NCBI Taxonomy" id="2010991"/>
    <lineage>
        <taxon>Eukaryota</taxon>
        <taxon>Fungi</taxon>
        <taxon>Dikarya</taxon>
        <taxon>Ascomycota</taxon>
        <taxon>Pezizomycotina</taxon>
        <taxon>Sordariomycetes</taxon>
        <taxon>Hypocreomycetidae</taxon>
        <taxon>Hypocreales</taxon>
        <taxon>Nectriaceae</taxon>
        <taxon>Fusarium</taxon>
        <taxon>Fusarium solani species complex</taxon>
    </lineage>
</organism>
<evidence type="ECO:0000313" key="3">
    <source>
        <dbReference type="Proteomes" id="UP000277212"/>
    </source>
</evidence>
<dbReference type="Proteomes" id="UP000277212">
    <property type="component" value="Unassembled WGS sequence"/>
</dbReference>
<reference evidence="2 3" key="1">
    <citation type="submission" date="2017-06" db="EMBL/GenBank/DDBJ databases">
        <title>Comparative genomic analysis of Ambrosia Fusariam Clade fungi.</title>
        <authorList>
            <person name="Stajich J.E."/>
            <person name="Carrillo J."/>
            <person name="Kijimoto T."/>
            <person name="Eskalen A."/>
            <person name="O'Donnell K."/>
            <person name="Kasson M."/>
        </authorList>
    </citation>
    <scope>NUCLEOTIDE SEQUENCE [LARGE SCALE GENOMIC DNA]</scope>
    <source>
        <strain evidence="2">UCR3666</strain>
    </source>
</reference>
<dbReference type="EMBL" id="NKUJ01000038">
    <property type="protein sequence ID" value="RMJ17033.1"/>
    <property type="molecule type" value="Genomic_DNA"/>
</dbReference>
<evidence type="ECO:0008006" key="4">
    <source>
        <dbReference type="Google" id="ProtNLM"/>
    </source>
</evidence>
<feature type="region of interest" description="Disordered" evidence="1">
    <location>
        <begin position="113"/>
        <end position="269"/>
    </location>
</feature>
<evidence type="ECO:0000256" key="1">
    <source>
        <dbReference type="SAM" id="MobiDB-lite"/>
    </source>
</evidence>
<feature type="compositionally biased region" description="Polar residues" evidence="1">
    <location>
        <begin position="155"/>
        <end position="164"/>
    </location>
</feature>
<comment type="caution">
    <text evidence="2">The sequence shown here is derived from an EMBL/GenBank/DDBJ whole genome shotgun (WGS) entry which is preliminary data.</text>
</comment>
<accession>A0A3M2SHK8</accession>
<feature type="compositionally biased region" description="Polar residues" evidence="1">
    <location>
        <begin position="213"/>
        <end position="229"/>
    </location>
</feature>
<keyword evidence="3" id="KW-1185">Reference proteome</keyword>
<dbReference type="STRING" id="2010991.A0A3M2SHK8"/>